<dbReference type="RefSeq" id="WP_071894821.1">
    <property type="nucleotide sequence ID" value="NZ_CP018135.1"/>
</dbReference>
<gene>
    <name evidence="2" type="ORF">BHE16_10525</name>
</gene>
<organism evidence="2 3">
    <name type="scientific">Neomicrococcus aestuarii</name>
    <dbReference type="NCBI Taxonomy" id="556325"/>
    <lineage>
        <taxon>Bacteria</taxon>
        <taxon>Bacillati</taxon>
        <taxon>Actinomycetota</taxon>
        <taxon>Actinomycetes</taxon>
        <taxon>Micrococcales</taxon>
        <taxon>Micrococcaceae</taxon>
        <taxon>Neomicrococcus</taxon>
    </lineage>
</organism>
<keyword evidence="3" id="KW-1185">Reference proteome</keyword>
<reference evidence="2 3" key="1">
    <citation type="submission" date="2016-11" db="EMBL/GenBank/DDBJ databases">
        <title>Genome sequencing of Zhihengliuella aestuarii B18 antagonistic to Plasmodiophora brassicae.</title>
        <authorList>
            <person name="Luo Y."/>
        </authorList>
    </citation>
    <scope>NUCLEOTIDE SEQUENCE [LARGE SCALE GENOMIC DNA]</scope>
    <source>
        <strain evidence="2 3">B18</strain>
    </source>
</reference>
<keyword evidence="1" id="KW-0812">Transmembrane</keyword>
<feature type="transmembrane region" description="Helical" evidence="1">
    <location>
        <begin position="218"/>
        <end position="242"/>
    </location>
</feature>
<name>A0A1L2ZPI8_9MICC</name>
<accession>A0A1L2ZPI8</accession>
<dbReference type="EMBL" id="CP018135">
    <property type="protein sequence ID" value="APF41353.1"/>
    <property type="molecule type" value="Genomic_DNA"/>
</dbReference>
<sequence length="243" mass="24899">MPEKTISAPTRRSVAKGIAWSAPVIAAASLAPFAAASHPCAEFLEPTAPAPTTGCSDLGSNLLTQVDYDASDPSDPKLTITQYIHLLLPTSVTVATGEDRQIELTFRLSGVSGTDDTFVGLTTTSTGLLVNVDAVPLGSNNWDIKVILTIPANVTVARDTSLVLTITLSSARVVTSVLGAYLDLQLTGFKTFGGSDACAVPAGFGSLLRIPATVLGTLMSTVTGVLTGGVSACLLGGVLYFAI</sequence>
<evidence type="ECO:0000313" key="2">
    <source>
        <dbReference type="EMBL" id="APF41353.1"/>
    </source>
</evidence>
<protein>
    <submittedName>
        <fullName evidence="2">Uncharacterized protein</fullName>
    </submittedName>
</protein>
<dbReference type="STRING" id="556325.BHE16_10525"/>
<keyword evidence="1" id="KW-0472">Membrane</keyword>
<keyword evidence="1" id="KW-1133">Transmembrane helix</keyword>
<dbReference type="AlphaFoldDB" id="A0A1L2ZPI8"/>
<dbReference type="InterPro" id="IPR006311">
    <property type="entry name" value="TAT_signal"/>
</dbReference>
<dbReference type="PROSITE" id="PS51318">
    <property type="entry name" value="TAT"/>
    <property type="match status" value="1"/>
</dbReference>
<proteinExistence type="predicted"/>
<evidence type="ECO:0000313" key="3">
    <source>
        <dbReference type="Proteomes" id="UP000183530"/>
    </source>
</evidence>
<dbReference type="Proteomes" id="UP000183530">
    <property type="component" value="Chromosome"/>
</dbReference>
<evidence type="ECO:0000256" key="1">
    <source>
        <dbReference type="SAM" id="Phobius"/>
    </source>
</evidence>
<dbReference type="KEGG" id="nae:BHE16_10525"/>